<sequence>MSKLRYTPKFNLEAVKQVTESAAAGYWWALRVTQFPKAQEAHSPQALRLFGPAASLRYPLWPPAAAQADPGTLQNARLGTMRAHLAPHVGAPCATNHTNVLAL</sequence>
<gene>
    <name evidence="1" type="ORF">EIP75_23385</name>
</gene>
<keyword evidence="2" id="KW-1185">Reference proteome</keyword>
<proteinExistence type="predicted"/>
<comment type="caution">
    <text evidence="1">The sequence shown here is derived from an EMBL/GenBank/DDBJ whole genome shotgun (WGS) entry which is preliminary data.</text>
</comment>
<dbReference type="OrthoDB" id="9831779at2"/>
<evidence type="ECO:0000313" key="1">
    <source>
        <dbReference type="EMBL" id="RRR99953.1"/>
    </source>
</evidence>
<name>A0A426UZD6_9BURK</name>
<dbReference type="EMBL" id="RSED01000038">
    <property type="protein sequence ID" value="RRR99953.1"/>
    <property type="molecule type" value="Genomic_DNA"/>
</dbReference>
<dbReference type="AlphaFoldDB" id="A0A426UZD6"/>
<dbReference type="RefSeq" id="WP_125245600.1">
    <property type="nucleotide sequence ID" value="NZ_RSED01000038.1"/>
</dbReference>
<reference evidence="1 2" key="1">
    <citation type="submission" date="2018-12" db="EMBL/GenBank/DDBJ databases">
        <title>The whole draft genome of Aquabacterium sp. SJQ9.</title>
        <authorList>
            <person name="Sun L."/>
            <person name="Gao X."/>
            <person name="Chen W."/>
            <person name="Huang K."/>
        </authorList>
    </citation>
    <scope>NUCLEOTIDE SEQUENCE [LARGE SCALE GENOMIC DNA]</scope>
    <source>
        <strain evidence="1 2">SJQ9</strain>
    </source>
</reference>
<accession>A0A426UZD6</accession>
<protein>
    <submittedName>
        <fullName evidence="1">Uncharacterized protein</fullName>
    </submittedName>
</protein>
<organism evidence="1 2">
    <name type="scientific">Aquabacterium soli</name>
    <dbReference type="NCBI Taxonomy" id="2493092"/>
    <lineage>
        <taxon>Bacteria</taxon>
        <taxon>Pseudomonadati</taxon>
        <taxon>Pseudomonadota</taxon>
        <taxon>Betaproteobacteria</taxon>
        <taxon>Burkholderiales</taxon>
        <taxon>Aquabacterium</taxon>
    </lineage>
</organism>
<evidence type="ECO:0000313" key="2">
    <source>
        <dbReference type="Proteomes" id="UP000269265"/>
    </source>
</evidence>
<dbReference type="Proteomes" id="UP000269265">
    <property type="component" value="Unassembled WGS sequence"/>
</dbReference>